<feature type="transmembrane region" description="Helical" evidence="1">
    <location>
        <begin position="38"/>
        <end position="61"/>
    </location>
</feature>
<dbReference type="AlphaFoldDB" id="K2AX13"/>
<keyword evidence="1" id="KW-0472">Membrane</keyword>
<comment type="caution">
    <text evidence="2">The sequence shown here is derived from an EMBL/GenBank/DDBJ whole genome shotgun (WGS) entry which is preliminary data.</text>
</comment>
<dbReference type="InterPro" id="IPR003832">
    <property type="entry name" value="DUF212"/>
</dbReference>
<evidence type="ECO:0000313" key="2">
    <source>
        <dbReference type="EMBL" id="EKD66236.1"/>
    </source>
</evidence>
<dbReference type="PANTHER" id="PTHR31446">
    <property type="entry name" value="ACID PHOSPHATASE/VANADIUM-DEPENDENT HALOPEROXIDASE-RELATED PROTEIN"/>
    <property type="match status" value="1"/>
</dbReference>
<keyword evidence="1" id="KW-1133">Transmembrane helix</keyword>
<feature type="transmembrane region" description="Helical" evidence="1">
    <location>
        <begin position="7"/>
        <end position="26"/>
    </location>
</feature>
<accession>K2AX13</accession>
<feature type="transmembrane region" description="Helical" evidence="1">
    <location>
        <begin position="119"/>
        <end position="135"/>
    </location>
</feature>
<dbReference type="EMBL" id="AMFJ01021645">
    <property type="protein sequence ID" value="EKD66236.1"/>
    <property type="molecule type" value="Genomic_DNA"/>
</dbReference>
<evidence type="ECO:0000256" key="1">
    <source>
        <dbReference type="SAM" id="Phobius"/>
    </source>
</evidence>
<sequence>MHFFSENIIFIPVFAWIGSVVIKWIYLKSINKFTINWALGSGGMPSVHSALVTSLTTAIWIKNWINDSLFVACLVFSMIIIYDAINVRFEAGLHAKALNEITSKKYNFSESIGHLPKEALAWSIIWIIVAFILMQI</sequence>
<protein>
    <recommendedName>
        <fullName evidence="3">Acid phosphatase/vanadium-dependent haloperoxidase related protein</fullName>
    </recommendedName>
</protein>
<keyword evidence="1" id="KW-0812">Transmembrane</keyword>
<evidence type="ECO:0008006" key="3">
    <source>
        <dbReference type="Google" id="ProtNLM"/>
    </source>
</evidence>
<dbReference type="PANTHER" id="PTHR31446:SF29">
    <property type="entry name" value="ACID PHOSPHATASE_VANADIUM-DEPENDENT HALOPEROXIDASE-RELATED PROTEIN"/>
    <property type="match status" value="1"/>
</dbReference>
<gene>
    <name evidence="2" type="ORF">ACD_49C00059G0009</name>
</gene>
<organism evidence="2">
    <name type="scientific">uncultured bacterium</name>
    <name type="common">gcode 4</name>
    <dbReference type="NCBI Taxonomy" id="1234023"/>
    <lineage>
        <taxon>Bacteria</taxon>
        <taxon>environmental samples</taxon>
    </lineage>
</organism>
<proteinExistence type="predicted"/>
<dbReference type="Pfam" id="PF02681">
    <property type="entry name" value="DUF212"/>
    <property type="match status" value="1"/>
</dbReference>
<name>K2AX13_9BACT</name>
<feature type="transmembrane region" description="Helical" evidence="1">
    <location>
        <begin position="68"/>
        <end position="85"/>
    </location>
</feature>
<reference evidence="2" key="1">
    <citation type="journal article" date="2012" name="Science">
        <title>Fermentation, hydrogen, and sulfur metabolism in multiple uncultivated bacterial phyla.</title>
        <authorList>
            <person name="Wrighton K.C."/>
            <person name="Thomas B.C."/>
            <person name="Sharon I."/>
            <person name="Miller C.S."/>
            <person name="Castelle C.J."/>
            <person name="VerBerkmoes N.C."/>
            <person name="Wilkins M.J."/>
            <person name="Hettich R.L."/>
            <person name="Lipton M.S."/>
            <person name="Williams K.H."/>
            <person name="Long P.E."/>
            <person name="Banfield J.F."/>
        </authorList>
    </citation>
    <scope>NUCLEOTIDE SEQUENCE [LARGE SCALE GENOMIC DNA]</scope>
</reference>